<dbReference type="InterPro" id="IPR027417">
    <property type="entry name" value="P-loop_NTPase"/>
</dbReference>
<evidence type="ECO:0000313" key="2">
    <source>
        <dbReference type="EMBL" id="NDL67895.1"/>
    </source>
</evidence>
<dbReference type="Pfam" id="PF13304">
    <property type="entry name" value="AAA_21"/>
    <property type="match status" value="1"/>
</dbReference>
<dbReference type="GO" id="GO:0005524">
    <property type="term" value="F:ATP binding"/>
    <property type="evidence" value="ECO:0007669"/>
    <property type="project" value="UniProtKB-KW"/>
</dbReference>
<accession>A0A7X5HWE0</accession>
<dbReference type="Gene3D" id="3.40.50.300">
    <property type="entry name" value="P-loop containing nucleotide triphosphate hydrolases"/>
    <property type="match status" value="1"/>
</dbReference>
<dbReference type="InterPro" id="IPR003959">
    <property type="entry name" value="ATPase_AAA_core"/>
</dbReference>
<evidence type="ECO:0000313" key="3">
    <source>
        <dbReference type="Proteomes" id="UP000461585"/>
    </source>
</evidence>
<proteinExistence type="predicted"/>
<dbReference type="EMBL" id="JAAEEH010000023">
    <property type="protein sequence ID" value="NDL67895.1"/>
    <property type="molecule type" value="Genomic_DNA"/>
</dbReference>
<keyword evidence="2" id="KW-0547">Nucleotide-binding</keyword>
<comment type="caution">
    <text evidence="2">The sequence shown here is derived from an EMBL/GenBank/DDBJ whole genome shotgun (WGS) entry which is preliminary data.</text>
</comment>
<feature type="domain" description="ATPase AAA-type core" evidence="1">
    <location>
        <begin position="45"/>
        <end position="362"/>
    </location>
</feature>
<keyword evidence="3" id="KW-1185">Reference proteome</keyword>
<evidence type="ECO:0000259" key="1">
    <source>
        <dbReference type="Pfam" id="PF13304"/>
    </source>
</evidence>
<dbReference type="PANTHER" id="PTHR40396:SF1">
    <property type="entry name" value="ATPASE AAA-TYPE CORE DOMAIN-CONTAINING PROTEIN"/>
    <property type="match status" value="1"/>
</dbReference>
<reference evidence="2 3" key="1">
    <citation type="submission" date="2020-01" db="EMBL/GenBank/DDBJ databases">
        <title>Anaeroalcalibacter tamaniensis gen. nov., sp. nov., moderately halophilic strictly anaerobic fermenter bacterium from mud volcano of Taman peninsula.</title>
        <authorList>
            <person name="Frolova A."/>
            <person name="Merkel A.Y."/>
            <person name="Slobodkin A.I."/>
        </authorList>
    </citation>
    <scope>NUCLEOTIDE SEQUENCE [LARGE SCALE GENOMIC DNA]</scope>
    <source>
        <strain evidence="2 3">F-3ap</strain>
    </source>
</reference>
<name>A0A7X5HWE0_9FIRM</name>
<dbReference type="SUPFAM" id="SSF52540">
    <property type="entry name" value="P-loop containing nucleoside triphosphate hydrolases"/>
    <property type="match status" value="1"/>
</dbReference>
<dbReference type="PANTHER" id="PTHR40396">
    <property type="entry name" value="ATPASE-LIKE PROTEIN"/>
    <property type="match status" value="1"/>
</dbReference>
<dbReference type="GO" id="GO:0016887">
    <property type="term" value="F:ATP hydrolysis activity"/>
    <property type="evidence" value="ECO:0007669"/>
    <property type="project" value="InterPro"/>
</dbReference>
<protein>
    <submittedName>
        <fullName evidence="2">ATP-binding protein</fullName>
    </submittedName>
</protein>
<dbReference type="Proteomes" id="UP000461585">
    <property type="component" value="Unassembled WGS sequence"/>
</dbReference>
<gene>
    <name evidence="2" type="ORF">GXN74_09100</name>
</gene>
<sequence>MLIDYRFSNFRSFKEMTSLSMIAGRQTTLNDNLIREYDLRVVPSAVIYGANASGKSNIIMSLAVMKDIVLSGSLEANISNLKNLELYPFAYQESEKPMSFEIDFIYGGKRLEFGFEVEVSTFKKDTRRIVSEFLTYIDKSDQKTNIYTREKDKIQINKDKKALNIIEFDEKLLKQFEKKINENIDESELFLSRAFKSTISNELADMVLDFFKEKLVVVSDFTLKKTNLTFSLEDSPKKDFFAWNKILDGFVKNADFGPQGIAFKSNKSEDKESSSMELVSIYKYHDENIVIPAELMESRGTLKLVDFAIPFEKLFKSGGVFVLDEFDAAIHPELIKGILALFNDSDLNKAGAQLIFTTHNPIYLNNKIFRRDQIRFVEKDTDSYESVIYSLADFGAEEVRNDHNYLINYFKGNYGALPFIDFSKLLNQNSSEGDENGQL</sequence>
<dbReference type="AlphaFoldDB" id="A0A7X5HWE0"/>
<keyword evidence="2" id="KW-0067">ATP-binding</keyword>
<dbReference type="RefSeq" id="WP_162370622.1">
    <property type="nucleotide sequence ID" value="NZ_JAAEEH010000023.1"/>
</dbReference>
<organism evidence="2 3">
    <name type="scientific">Anaerotalea alkaliphila</name>
    <dbReference type="NCBI Taxonomy" id="2662126"/>
    <lineage>
        <taxon>Bacteria</taxon>
        <taxon>Bacillati</taxon>
        <taxon>Bacillota</taxon>
        <taxon>Clostridia</taxon>
        <taxon>Eubacteriales</taxon>
        <taxon>Anaerotalea</taxon>
    </lineage>
</organism>